<proteinExistence type="predicted"/>
<name>A0ABQ9DFK2_9PASS</name>
<organism evidence="1 2">
    <name type="scientific">Willisornis vidua</name>
    <name type="common">Xingu scale-backed antbird</name>
    <dbReference type="NCBI Taxonomy" id="1566151"/>
    <lineage>
        <taxon>Eukaryota</taxon>
        <taxon>Metazoa</taxon>
        <taxon>Chordata</taxon>
        <taxon>Craniata</taxon>
        <taxon>Vertebrata</taxon>
        <taxon>Euteleostomi</taxon>
        <taxon>Archelosauria</taxon>
        <taxon>Archosauria</taxon>
        <taxon>Dinosauria</taxon>
        <taxon>Saurischia</taxon>
        <taxon>Theropoda</taxon>
        <taxon>Coelurosauria</taxon>
        <taxon>Aves</taxon>
        <taxon>Neognathae</taxon>
        <taxon>Neoaves</taxon>
        <taxon>Telluraves</taxon>
        <taxon>Australaves</taxon>
        <taxon>Passeriformes</taxon>
        <taxon>Thamnophilidae</taxon>
        <taxon>Willisornis</taxon>
    </lineage>
</organism>
<sequence>MTTEAPPKYASMNKPPQWDTEIRELLLELREKIDFYNLWKKEQATQEDYKDVGRSCREKIRKVKAQLVVQMDTAVEDNKYINMIWMRRSTASPVSADDTKADLLKSRKALDRDLDKLDRWAKANAMSFSKAKCQVLHLGHNNVMQCYMWGKKWLECGPVGEDLVLQLDMSQQCAQVARRPMASWPVSRTVWSAGLGK</sequence>
<reference evidence="1" key="1">
    <citation type="submission" date="2019-10" db="EMBL/GenBank/DDBJ databases">
        <authorList>
            <person name="Soares A.E.R."/>
            <person name="Aleixo A."/>
            <person name="Schneider P."/>
            <person name="Miyaki C.Y."/>
            <person name="Schneider M.P."/>
            <person name="Mello C."/>
            <person name="Vasconcelos A.T.R."/>
        </authorList>
    </citation>
    <scope>NUCLEOTIDE SEQUENCE</scope>
    <source>
        <tissue evidence="1">Muscle</tissue>
    </source>
</reference>
<dbReference type="Proteomes" id="UP001145742">
    <property type="component" value="Unassembled WGS sequence"/>
</dbReference>
<evidence type="ECO:0000313" key="2">
    <source>
        <dbReference type="Proteomes" id="UP001145742"/>
    </source>
</evidence>
<accession>A0ABQ9DFK2</accession>
<protein>
    <recommendedName>
        <fullName evidence="3">Rna-directed dna polymerase from mobile element jockey-like</fullName>
    </recommendedName>
</protein>
<evidence type="ECO:0000313" key="1">
    <source>
        <dbReference type="EMBL" id="KAJ7420663.1"/>
    </source>
</evidence>
<comment type="caution">
    <text evidence="1">The sequence shown here is derived from an EMBL/GenBank/DDBJ whole genome shotgun (WGS) entry which is preliminary data.</text>
</comment>
<gene>
    <name evidence="1" type="ORF">WISP_47021</name>
</gene>
<evidence type="ECO:0008006" key="3">
    <source>
        <dbReference type="Google" id="ProtNLM"/>
    </source>
</evidence>
<dbReference type="EMBL" id="WHWB01033299">
    <property type="protein sequence ID" value="KAJ7420663.1"/>
    <property type="molecule type" value="Genomic_DNA"/>
</dbReference>
<keyword evidence="2" id="KW-1185">Reference proteome</keyword>